<proteinExistence type="predicted"/>
<evidence type="ECO:0000313" key="2">
    <source>
        <dbReference type="Proteomes" id="UP000694728"/>
    </source>
</evidence>
<protein>
    <submittedName>
        <fullName evidence="1">Uncharacterized protein</fullName>
    </submittedName>
</protein>
<dbReference type="Proteomes" id="UP000694728">
    <property type="component" value="Unplaced"/>
</dbReference>
<sequence>MSPFHDSRVVLFIYNSGLLRSGLLPLPSPGLLRKYPTEEGRQGRARLELASGLWLLVGMARKNPAPFNSFSPRSLAQMPEFPALVLWGFYFARSSHYFLSPVPLPGGHKSNDASASVSRQLKALENKEQKIGENSKVRPYFLDHHLCLWRTGSAGAQVGRQTGDSGLQRSDSSFEPPELLKASFPGWSGWASCQVPASQKRAFPT</sequence>
<name>A0A8D1IW89_PIG</name>
<organism evidence="1 2">
    <name type="scientific">Sus scrofa</name>
    <name type="common">Pig</name>
    <dbReference type="NCBI Taxonomy" id="9823"/>
    <lineage>
        <taxon>Eukaryota</taxon>
        <taxon>Metazoa</taxon>
        <taxon>Chordata</taxon>
        <taxon>Craniata</taxon>
        <taxon>Vertebrata</taxon>
        <taxon>Euteleostomi</taxon>
        <taxon>Mammalia</taxon>
        <taxon>Eutheria</taxon>
        <taxon>Laurasiatheria</taxon>
        <taxon>Artiodactyla</taxon>
        <taxon>Suina</taxon>
        <taxon>Suidae</taxon>
        <taxon>Sus</taxon>
    </lineage>
</organism>
<reference evidence="1" key="1">
    <citation type="submission" date="2025-08" db="UniProtKB">
        <authorList>
            <consortium name="Ensembl"/>
        </authorList>
    </citation>
    <scope>IDENTIFICATION</scope>
</reference>
<dbReference type="AlphaFoldDB" id="A0A8D1IW89"/>
<dbReference type="Ensembl" id="ENSSSCT00045058571.1">
    <property type="protein sequence ID" value="ENSSSCP00045040953.1"/>
    <property type="gene ID" value="ENSSSCG00045034251.1"/>
</dbReference>
<evidence type="ECO:0000313" key="1">
    <source>
        <dbReference type="Ensembl" id="ENSSSCP00045040953.1"/>
    </source>
</evidence>
<accession>A0A8D1IW89</accession>